<dbReference type="InterPro" id="IPR008274">
    <property type="entry name" value="AldOxase/xan_DH_MoCoBD1"/>
</dbReference>
<feature type="domain" description="Aldehyde oxidase/xanthine dehydrogenase second molybdopterin binding" evidence="2">
    <location>
        <begin position="510"/>
        <end position="602"/>
    </location>
</feature>
<dbReference type="PROSITE" id="PS51318">
    <property type="entry name" value="TAT"/>
    <property type="match status" value="1"/>
</dbReference>
<dbReference type="PANTHER" id="PTHR11908">
    <property type="entry name" value="XANTHINE DEHYDROGENASE"/>
    <property type="match status" value="1"/>
</dbReference>
<dbReference type="Proteomes" id="UP001364224">
    <property type="component" value="Unassembled WGS sequence"/>
</dbReference>
<keyword evidence="4" id="KW-1185">Reference proteome</keyword>
<dbReference type="InterPro" id="IPR016208">
    <property type="entry name" value="Ald_Oxase/xanthine_DH-like"/>
</dbReference>
<proteinExistence type="predicted"/>
<sequence length="924" mass="98997">MQPSRREFLNWASAGGIALSLSRLGSADAASLPPRASLPGRANWNPAADGAGRVDGTAKVTGAKLYASDFRAADLPGWPANTSHAMLIRAPDATHVYLGMDLARLGGAMKPSVVVTSADLDKIGARVPEFYTGDLFCPLGKTPLYLEQPVGLLIFETFDAFDQARLALRDGKFVRLGEETGPVAMPAYGAYRFTRVAGPTPEAPDVYSPIMAGWVSPGRSQNVPLPIWSPAAKDTEASYAKAAIHGERIRAELAAENPNLLVLDREFETQSVDPMFLEPETGLAWYSRNGASLELVLGVQSPYEAAESIAHMLGEARAPFKPARINTQFTYMGGGFGGRDHTPFVLYVALAAMFFPGHPVRLAHDRYQQFQGGIKRHAFKMRSRIGVDRGSGKIQAFAADHVLDGGGLANFSVNVATCGATAAIGIYDVPKVDVTTVAVHSRGVTAGSMRGYGTLQTMTALEALIDEVAAALPLDPIEFRRRNALAPKGRTMTGNPYGVSVRTIEILDKLEKHPIWQQRAQQKSAAAQGMLVGTGVACVTKDYGTGADCSLGRVELSPDGKITIYGDHTEMGNGIGTALANRVAIHLGVVADEVSVARVDTYDALGLVTSGDPYTMDQKTQDAAEKNPRWVPAISSATSASIGAHVGTHSVAEAARVIFRFGLWPAALELWRIAPNDPRAKDWAKAQWKDGHLVVPGLAPLPLPTLAARAHARNLVTGAVAHSFSRWAWSRARFLLFGEQYRADIDALALRRGNGKFERINRVSVKFPPTDNNRIGTSYTSMCGTLVRIEIERATGALRIAKAYSVFECGQALVPEVVMGQAQGGFAMGVGYALLETLPRFEGGPGNGRWNLGQYLVARGSDLPLHDLEIEMLPPLTPDEPPKGMAEVVMVPVVPAILNAIFDATGRRFQSLPVTANLLKGVLA</sequence>
<evidence type="ECO:0000313" key="4">
    <source>
        <dbReference type="Proteomes" id="UP001364224"/>
    </source>
</evidence>
<feature type="domain" description="Aldehyde oxidase/xanthine dehydrogenase second molybdopterin binding" evidence="2">
    <location>
        <begin position="635"/>
        <end position="839"/>
    </location>
</feature>
<organism evidence="3 4">
    <name type="scientific">Bradyrhizobium algeriense</name>
    <dbReference type="NCBI Taxonomy" id="634784"/>
    <lineage>
        <taxon>Bacteria</taxon>
        <taxon>Pseudomonadati</taxon>
        <taxon>Pseudomonadota</taxon>
        <taxon>Alphaproteobacteria</taxon>
        <taxon>Hyphomicrobiales</taxon>
        <taxon>Nitrobacteraceae</taxon>
        <taxon>Bradyrhizobium</taxon>
    </lineage>
</organism>
<evidence type="ECO:0000259" key="2">
    <source>
        <dbReference type="Pfam" id="PF20256"/>
    </source>
</evidence>
<reference evidence="3 4" key="1">
    <citation type="submission" date="2024-02" db="EMBL/GenBank/DDBJ databases">
        <title>Adaptive strategies in a cosmopolitan and abundant soil bacterium.</title>
        <authorList>
            <person name="Carini P."/>
        </authorList>
    </citation>
    <scope>NUCLEOTIDE SEQUENCE [LARGE SCALE GENOMIC DNA]</scope>
    <source>
        <strain evidence="3 4">AZCC 1608</strain>
    </source>
</reference>
<dbReference type="Pfam" id="PF02738">
    <property type="entry name" value="MoCoBD_1"/>
    <property type="match status" value="1"/>
</dbReference>
<gene>
    <name evidence="3" type="ORF">V1286_004674</name>
</gene>
<protein>
    <submittedName>
        <fullName evidence="3">CO/xanthine dehydrogenase Mo-binding subunit</fullName>
    </submittedName>
</protein>
<dbReference type="RefSeq" id="WP_334482957.1">
    <property type="nucleotide sequence ID" value="NZ_JAZHRV010000001.1"/>
</dbReference>
<name>A0ABU8BF29_9BRAD</name>
<dbReference type="Gene3D" id="3.30.365.10">
    <property type="entry name" value="Aldehyde oxidase/xanthine dehydrogenase, molybdopterin binding domain"/>
    <property type="match status" value="4"/>
</dbReference>
<dbReference type="SUPFAM" id="SSF54665">
    <property type="entry name" value="CO dehydrogenase molybdoprotein N-domain-like"/>
    <property type="match status" value="1"/>
</dbReference>
<dbReference type="Pfam" id="PF20256">
    <property type="entry name" value="MoCoBD_2"/>
    <property type="match status" value="2"/>
</dbReference>
<comment type="caution">
    <text evidence="3">The sequence shown here is derived from an EMBL/GenBank/DDBJ whole genome shotgun (WGS) entry which is preliminary data.</text>
</comment>
<evidence type="ECO:0000259" key="1">
    <source>
        <dbReference type="Pfam" id="PF02738"/>
    </source>
</evidence>
<dbReference type="InterPro" id="IPR006311">
    <property type="entry name" value="TAT_signal"/>
</dbReference>
<feature type="domain" description="Aldehyde oxidase/xanthine dehydrogenase first molybdopterin binding" evidence="1">
    <location>
        <begin position="262"/>
        <end position="484"/>
    </location>
</feature>
<dbReference type="EMBL" id="JAZHRV010000001">
    <property type="protein sequence ID" value="MEH2557145.1"/>
    <property type="molecule type" value="Genomic_DNA"/>
</dbReference>
<dbReference type="PANTHER" id="PTHR11908:SF123">
    <property type="entry name" value="ALDEHYDE OXIDOREDUCTASE MOLYBDENUM-BINDING SUBUNIT PAOC"/>
    <property type="match status" value="1"/>
</dbReference>
<dbReference type="InterPro" id="IPR037165">
    <property type="entry name" value="AldOxase/xan_DH_Mopterin-bd_sf"/>
</dbReference>
<dbReference type="SUPFAM" id="SSF56003">
    <property type="entry name" value="Molybdenum cofactor-binding domain"/>
    <property type="match status" value="1"/>
</dbReference>
<dbReference type="InterPro" id="IPR036856">
    <property type="entry name" value="Ald_Oxase/Xan_DH_a/b_sf"/>
</dbReference>
<evidence type="ECO:0000313" key="3">
    <source>
        <dbReference type="EMBL" id="MEH2557145.1"/>
    </source>
</evidence>
<dbReference type="InterPro" id="IPR046867">
    <property type="entry name" value="AldOxase/xan_DH_MoCoBD2"/>
</dbReference>
<accession>A0ABU8BF29</accession>